<dbReference type="GO" id="GO:0031966">
    <property type="term" value="C:mitochondrial membrane"/>
    <property type="evidence" value="ECO:0007669"/>
    <property type="project" value="TreeGrafter"/>
</dbReference>
<dbReference type="PANTHER" id="PTHR12563:SF23">
    <property type="entry name" value="BCDNA.GH07066"/>
    <property type="match status" value="1"/>
</dbReference>
<name>A0AAD5KLH8_9CRUS</name>
<comment type="caution">
    <text evidence="1">The sequence shown here is derived from an EMBL/GenBank/DDBJ whole genome shotgun (WGS) entry which is preliminary data.</text>
</comment>
<evidence type="ECO:0000313" key="2">
    <source>
        <dbReference type="Proteomes" id="UP000820818"/>
    </source>
</evidence>
<dbReference type="EMBL" id="WJBH02000007">
    <property type="protein sequence ID" value="KAI9555169.1"/>
    <property type="molecule type" value="Genomic_DNA"/>
</dbReference>
<gene>
    <name evidence="1" type="ORF">GHT06_017684</name>
</gene>
<dbReference type="AlphaFoldDB" id="A0AAD5KLH8"/>
<organism evidence="1 2">
    <name type="scientific">Daphnia sinensis</name>
    <dbReference type="NCBI Taxonomy" id="1820382"/>
    <lineage>
        <taxon>Eukaryota</taxon>
        <taxon>Metazoa</taxon>
        <taxon>Ecdysozoa</taxon>
        <taxon>Arthropoda</taxon>
        <taxon>Crustacea</taxon>
        <taxon>Branchiopoda</taxon>
        <taxon>Diplostraca</taxon>
        <taxon>Cladocera</taxon>
        <taxon>Anomopoda</taxon>
        <taxon>Daphniidae</taxon>
        <taxon>Daphnia</taxon>
        <taxon>Daphnia similis group</taxon>
    </lineage>
</organism>
<dbReference type="GO" id="GO:0004366">
    <property type="term" value="F:glycerol-3-phosphate O-acyltransferase activity"/>
    <property type="evidence" value="ECO:0007669"/>
    <property type="project" value="TreeGrafter"/>
</dbReference>
<dbReference type="GO" id="GO:0006072">
    <property type="term" value="P:glycerol-3-phosphate metabolic process"/>
    <property type="evidence" value="ECO:0007669"/>
    <property type="project" value="TreeGrafter"/>
</dbReference>
<dbReference type="GO" id="GO:0008654">
    <property type="term" value="P:phospholipid biosynthetic process"/>
    <property type="evidence" value="ECO:0007669"/>
    <property type="project" value="TreeGrafter"/>
</dbReference>
<reference evidence="1 2" key="1">
    <citation type="submission" date="2022-05" db="EMBL/GenBank/DDBJ databases">
        <title>A multi-omics perspective on studying reproductive biology in Daphnia sinensis.</title>
        <authorList>
            <person name="Jia J."/>
        </authorList>
    </citation>
    <scope>NUCLEOTIDE SEQUENCE [LARGE SCALE GENOMIC DNA]</scope>
    <source>
        <strain evidence="1 2">WSL</strain>
    </source>
</reference>
<evidence type="ECO:0000313" key="1">
    <source>
        <dbReference type="EMBL" id="KAI9555169.1"/>
    </source>
</evidence>
<accession>A0AAD5KLH8</accession>
<sequence>MSNLVFPRVNRQNQNDALIQHKIKPCFLIPKEKEYHPHSPCTTCFPSISNSDTCAYEELGVRNLLTAVQPSGKCLTSLRHILLQNFESLQVHWGQLERLDQMKVPKLFIGTSSGKWDAQVLVYTLALGLHEPSINFLEQCDSNNLIAKNTALHQEPIGAACKLLFIDSENSDIHLEAIKNAIISNQQLDVLLVPISICYELPPDCISSGVLDDLMARNGWKPSIRISFALPHSFKGYISKNQGQSRMIPHLKQHLRHEIWKNTPIMSVHVLSMILQYRIQARNPELSTCMRLMNEFQKKYRQHRDLAFVGELDNITQYSINVLSVGGIGPFTSVAVDVMKLESLMMRSLLSVMHLMDVDLHSDTCRVSQTALLENYRKMVGILRYEIDFITPPCLPPSAVEKQVLDSLIDNQVLSQQSDETNSSEQQMAMRIAYHLDVDSDEEEHWANRPAIDTFLYVNIGNALSHKWIATIATKLLNIYYIGAKQLLELRKMDVMEETMFVERVLEAQEGDSTGFSLGDAEAAVRNALKVFENEGIIEFYSHLNVKVMYLKDPFNDDNLWRLIHSIAEHC</sequence>
<dbReference type="InterPro" id="IPR022284">
    <property type="entry name" value="GPAT/DHAPAT"/>
</dbReference>
<keyword evidence="2" id="KW-1185">Reference proteome</keyword>
<proteinExistence type="predicted"/>
<protein>
    <submittedName>
        <fullName evidence="1">Uncharacterized protein</fullName>
    </submittedName>
</protein>
<dbReference type="PANTHER" id="PTHR12563">
    <property type="entry name" value="GLYCEROL-3-PHOSPHATE ACYLTRANSFERASE"/>
    <property type="match status" value="1"/>
</dbReference>
<dbReference type="GO" id="GO:0006631">
    <property type="term" value="P:fatty acid metabolic process"/>
    <property type="evidence" value="ECO:0007669"/>
    <property type="project" value="TreeGrafter"/>
</dbReference>
<dbReference type="Proteomes" id="UP000820818">
    <property type="component" value="Linkage Group LG7"/>
</dbReference>
<dbReference type="GO" id="GO:0019432">
    <property type="term" value="P:triglyceride biosynthetic process"/>
    <property type="evidence" value="ECO:0007669"/>
    <property type="project" value="TreeGrafter"/>
</dbReference>